<accession>C5L114</accession>
<dbReference type="PANTHER" id="PTHR22781:SF12">
    <property type="entry name" value="AP-3 COMPLEX SUBUNIT DELTA-1"/>
    <property type="match status" value="1"/>
</dbReference>
<comment type="similarity">
    <text evidence="2">Belongs to the adaptor complexes large subunit family.</text>
</comment>
<dbReference type="InterPro" id="IPR011989">
    <property type="entry name" value="ARM-like"/>
</dbReference>
<evidence type="ECO:0000313" key="9">
    <source>
        <dbReference type="Proteomes" id="UP000007800"/>
    </source>
</evidence>
<evidence type="ECO:0000256" key="3">
    <source>
        <dbReference type="ARBA" id="ARBA00022448"/>
    </source>
</evidence>
<name>C5L114_PERM5</name>
<evidence type="ECO:0000256" key="4">
    <source>
        <dbReference type="ARBA" id="ARBA00022737"/>
    </source>
</evidence>
<dbReference type="GO" id="GO:0006623">
    <property type="term" value="P:protein targeting to vacuole"/>
    <property type="evidence" value="ECO:0007669"/>
    <property type="project" value="TreeGrafter"/>
</dbReference>
<dbReference type="GO" id="GO:0006896">
    <property type="term" value="P:Golgi to vacuole transport"/>
    <property type="evidence" value="ECO:0007669"/>
    <property type="project" value="TreeGrafter"/>
</dbReference>
<evidence type="ECO:0000256" key="1">
    <source>
        <dbReference type="ARBA" id="ARBA00004308"/>
    </source>
</evidence>
<dbReference type="SUPFAM" id="SSF48371">
    <property type="entry name" value="ARM repeat"/>
    <property type="match status" value="1"/>
</dbReference>
<proteinExistence type="inferred from homology"/>
<protein>
    <recommendedName>
        <fullName evidence="7">Clathrin/coatomer adaptor adaptin-like N-terminal domain-containing protein</fullName>
    </recommendedName>
</protein>
<dbReference type="PANTHER" id="PTHR22781">
    <property type="entry name" value="DELTA ADAPTIN-RELATED"/>
    <property type="match status" value="1"/>
</dbReference>
<evidence type="ECO:0000256" key="6">
    <source>
        <dbReference type="ARBA" id="ARBA00023136"/>
    </source>
</evidence>
<dbReference type="EMBL" id="GG678140">
    <property type="protein sequence ID" value="EER09656.1"/>
    <property type="molecule type" value="Genomic_DNA"/>
</dbReference>
<dbReference type="InterPro" id="IPR016024">
    <property type="entry name" value="ARM-type_fold"/>
</dbReference>
<dbReference type="Pfam" id="PF01602">
    <property type="entry name" value="Adaptin_N"/>
    <property type="match status" value="1"/>
</dbReference>
<dbReference type="InParanoid" id="C5L114"/>
<dbReference type="AlphaFoldDB" id="C5L114"/>
<dbReference type="Gene3D" id="1.25.10.10">
    <property type="entry name" value="Leucine-rich Repeat Variant"/>
    <property type="match status" value="1"/>
</dbReference>
<keyword evidence="9" id="KW-1185">Reference proteome</keyword>
<evidence type="ECO:0000256" key="5">
    <source>
        <dbReference type="ARBA" id="ARBA00022927"/>
    </source>
</evidence>
<dbReference type="InterPro" id="IPR002553">
    <property type="entry name" value="Clathrin/coatomer_adapt-like_N"/>
</dbReference>
<keyword evidence="6" id="KW-0472">Membrane</keyword>
<feature type="domain" description="Clathrin/coatomer adaptor adaptin-like N-terminal" evidence="7">
    <location>
        <begin position="26"/>
        <end position="386"/>
    </location>
</feature>
<dbReference type="RefSeq" id="XP_002777861.1">
    <property type="nucleotide sequence ID" value="XM_002777815.1"/>
</dbReference>
<comment type="subcellular location">
    <subcellularLocation>
        <location evidence="1">Endomembrane system</location>
    </subcellularLocation>
</comment>
<dbReference type="InterPro" id="IPR017105">
    <property type="entry name" value="AP3_complex_dsu"/>
</dbReference>
<gene>
    <name evidence="8" type="ORF">Pmar_PMAR008795</name>
</gene>
<organism evidence="9">
    <name type="scientific">Perkinsus marinus (strain ATCC 50983 / TXsc)</name>
    <dbReference type="NCBI Taxonomy" id="423536"/>
    <lineage>
        <taxon>Eukaryota</taxon>
        <taxon>Sar</taxon>
        <taxon>Alveolata</taxon>
        <taxon>Perkinsozoa</taxon>
        <taxon>Perkinsea</taxon>
        <taxon>Perkinsida</taxon>
        <taxon>Perkinsidae</taxon>
        <taxon>Perkinsus</taxon>
    </lineage>
</organism>
<reference evidence="8 9" key="1">
    <citation type="submission" date="2008-07" db="EMBL/GenBank/DDBJ databases">
        <authorList>
            <person name="El-Sayed N."/>
            <person name="Caler E."/>
            <person name="Inman J."/>
            <person name="Amedeo P."/>
            <person name="Hass B."/>
            <person name="Wortman J."/>
        </authorList>
    </citation>
    <scope>NUCLEOTIDE SEQUENCE [LARGE SCALE GENOMIC DNA]</scope>
    <source>
        <strain evidence="9">ATCC 50983 / TXsc</strain>
    </source>
</reference>
<keyword evidence="4" id="KW-0677">Repeat</keyword>
<dbReference type="GO" id="GO:0010008">
    <property type="term" value="C:endosome membrane"/>
    <property type="evidence" value="ECO:0007669"/>
    <property type="project" value="TreeGrafter"/>
</dbReference>
<keyword evidence="5" id="KW-0653">Protein transport</keyword>
<evidence type="ECO:0000259" key="7">
    <source>
        <dbReference type="Pfam" id="PF01602"/>
    </source>
</evidence>
<keyword evidence="3" id="KW-0813">Transport</keyword>
<dbReference type="GO" id="GO:0030123">
    <property type="term" value="C:AP-3 adaptor complex"/>
    <property type="evidence" value="ECO:0007669"/>
    <property type="project" value="InterPro"/>
</dbReference>
<evidence type="ECO:0000313" key="8">
    <source>
        <dbReference type="EMBL" id="EER09656.1"/>
    </source>
</evidence>
<dbReference type="OrthoDB" id="10264595at2759"/>
<evidence type="ECO:0000256" key="2">
    <source>
        <dbReference type="ARBA" id="ARBA00006613"/>
    </source>
</evidence>
<dbReference type="GeneID" id="9052579"/>
<sequence length="427" mass="47775">MVQQKDLTALVKGIRAQQQGPQDGGKQFITQCIAEIQKEISQPDLSIKSTAVLKMAYLCAQGYDFSSLAFGILEVMSATSFELKRPGFLCACICFDDSTDAALLAVNLFKKGLSNPRASVIERGILLSTLSCITTPDMSRDVGEHEVMKLMTTPNPYLRKKAVLCTFRLCEKYPQLLHIAFPKLRDLLSDEDQGVLTATVTVISEIAARSPRNCLILVPQLWHLLVNTRNNWLTIKLLKLFQLLCPVENRLPAKLAKPLINLLQSTKAKSVEVECILTAIEFLPLEHEAIEEECLPRLKDLLASLDRNLRFLGLGILEKLLDRQRERTDIQCERSVWHPFVVEGLKDIHDKSIRRLSLRLLNAVISAGNLRDMVEALLPDVEQSEKTDGASLDENALISEEMTDDFVKTILGVRGGPTGDFTQDFLF</sequence>
<dbReference type="Proteomes" id="UP000007800">
    <property type="component" value="Unassembled WGS sequence"/>
</dbReference>
<dbReference type="OMA" id="HVECSAT"/>